<organism evidence="3 4">
    <name type="scientific">Inhella crocodyli</name>
    <dbReference type="NCBI Taxonomy" id="2499851"/>
    <lineage>
        <taxon>Bacteria</taxon>
        <taxon>Pseudomonadati</taxon>
        <taxon>Pseudomonadota</taxon>
        <taxon>Betaproteobacteria</taxon>
        <taxon>Burkholderiales</taxon>
        <taxon>Sphaerotilaceae</taxon>
        <taxon>Inhella</taxon>
    </lineage>
</organism>
<evidence type="ECO:0000313" key="4">
    <source>
        <dbReference type="Proteomes" id="UP000288587"/>
    </source>
</evidence>
<sequence>MKSLPMAAASLLMALVSSVHATDVGVSISISQPGVYGRIDIGRYPQPVLVQTQPVIVQRGPRVLEPVYLWVPPGHQKNWHKHCGRYNACGVPVYFVQERWYQDHVAQGGRRDRDGWDDRDEGNERRGGRGHGHDKSGKGHGKGHD</sequence>
<gene>
    <name evidence="3" type="ORF">EOD73_04690</name>
</gene>
<dbReference type="EMBL" id="SACM01000001">
    <property type="protein sequence ID" value="RVT88294.1"/>
    <property type="molecule type" value="Genomic_DNA"/>
</dbReference>
<accession>A0A3S3TCW4</accession>
<keyword evidence="2" id="KW-0732">Signal</keyword>
<dbReference type="AlphaFoldDB" id="A0A3S3TCW4"/>
<reference evidence="3 4" key="1">
    <citation type="submission" date="2019-01" db="EMBL/GenBank/DDBJ databases">
        <authorList>
            <person name="Chen W.-M."/>
        </authorList>
    </citation>
    <scope>NUCLEOTIDE SEQUENCE [LARGE SCALE GENOMIC DNA]</scope>
    <source>
        <strain evidence="3 4">CCP-18</strain>
    </source>
</reference>
<feature type="signal peptide" evidence="2">
    <location>
        <begin position="1"/>
        <end position="21"/>
    </location>
</feature>
<evidence type="ECO:0000256" key="2">
    <source>
        <dbReference type="SAM" id="SignalP"/>
    </source>
</evidence>
<feature type="region of interest" description="Disordered" evidence="1">
    <location>
        <begin position="105"/>
        <end position="145"/>
    </location>
</feature>
<comment type="caution">
    <text evidence="3">The sequence shown here is derived from an EMBL/GenBank/DDBJ whole genome shotgun (WGS) entry which is preliminary data.</text>
</comment>
<evidence type="ECO:0000256" key="1">
    <source>
        <dbReference type="SAM" id="MobiDB-lite"/>
    </source>
</evidence>
<keyword evidence="4" id="KW-1185">Reference proteome</keyword>
<feature type="compositionally biased region" description="Basic and acidic residues" evidence="1">
    <location>
        <begin position="109"/>
        <end position="145"/>
    </location>
</feature>
<protein>
    <recommendedName>
        <fullName evidence="5">DUF3300 domain-containing protein</fullName>
    </recommendedName>
</protein>
<feature type="chain" id="PRO_5018649676" description="DUF3300 domain-containing protein" evidence="2">
    <location>
        <begin position="22"/>
        <end position="145"/>
    </location>
</feature>
<evidence type="ECO:0008006" key="5">
    <source>
        <dbReference type="Google" id="ProtNLM"/>
    </source>
</evidence>
<dbReference type="RefSeq" id="WP_127681326.1">
    <property type="nucleotide sequence ID" value="NZ_SACM01000001.1"/>
</dbReference>
<dbReference type="Proteomes" id="UP000288587">
    <property type="component" value="Unassembled WGS sequence"/>
</dbReference>
<dbReference type="OrthoDB" id="8536851at2"/>
<proteinExistence type="predicted"/>
<name>A0A3S3TCW4_9BURK</name>
<evidence type="ECO:0000313" key="3">
    <source>
        <dbReference type="EMBL" id="RVT88294.1"/>
    </source>
</evidence>